<dbReference type="GO" id="GO:0015205">
    <property type="term" value="F:nucleobase transmembrane transporter activity"/>
    <property type="evidence" value="ECO:0007669"/>
    <property type="project" value="TreeGrafter"/>
</dbReference>
<evidence type="ECO:0000313" key="9">
    <source>
        <dbReference type="Proteomes" id="UP000291116"/>
    </source>
</evidence>
<evidence type="ECO:0000256" key="5">
    <source>
        <dbReference type="ARBA" id="ARBA00022989"/>
    </source>
</evidence>
<dbReference type="AlphaFoldDB" id="A0A448ZMZ4"/>
<keyword evidence="9" id="KW-1185">Reference proteome</keyword>
<reference evidence="8 9" key="1">
    <citation type="submission" date="2019-01" db="EMBL/GenBank/DDBJ databases">
        <authorList>
            <person name="Ferrante I. M."/>
        </authorList>
    </citation>
    <scope>NUCLEOTIDE SEQUENCE [LARGE SCALE GENOMIC DNA]</scope>
    <source>
        <strain evidence="8 9">B856</strain>
    </source>
</reference>
<dbReference type="InterPro" id="IPR036259">
    <property type="entry name" value="MFS_trans_sf"/>
</dbReference>
<feature type="transmembrane region" description="Helical" evidence="7">
    <location>
        <begin position="428"/>
        <end position="449"/>
    </location>
</feature>
<dbReference type="PANTHER" id="PTHR10332">
    <property type="entry name" value="EQUILIBRATIVE NUCLEOSIDE TRANSPORTER"/>
    <property type="match status" value="1"/>
</dbReference>
<dbReference type="GO" id="GO:0005886">
    <property type="term" value="C:plasma membrane"/>
    <property type="evidence" value="ECO:0007669"/>
    <property type="project" value="TreeGrafter"/>
</dbReference>
<feature type="transmembrane region" description="Helical" evidence="7">
    <location>
        <begin position="359"/>
        <end position="377"/>
    </location>
</feature>
<feature type="transmembrane region" description="Helical" evidence="7">
    <location>
        <begin position="469"/>
        <end position="488"/>
    </location>
</feature>
<dbReference type="GO" id="GO:0034257">
    <property type="term" value="F:nicotinamide riboside transmembrane transporter activity"/>
    <property type="evidence" value="ECO:0007669"/>
    <property type="project" value="TreeGrafter"/>
</dbReference>
<name>A0A448ZMZ4_9STRA</name>
<dbReference type="Pfam" id="PF01733">
    <property type="entry name" value="Nucleoside_tran"/>
    <property type="match status" value="1"/>
</dbReference>
<sequence>MWFSIIYNGASVLSLAVVILIQYITDSNNLFMTSKATKGISSVQSMIFKRTKNLSISMMSSSTSLEGRIDTRHSTDCASWYMVMVPLAVYLAVFAISTLMVFYTSIQPQIFLLLTLSGLFICGVCTAIATTGVVGTAGLFPATLGINPFFNGQAMGGLLVACANFTASILNGPLHFVLQYCSKNIPFKATVHNTNELVDEPYNETNQEKTVCIAYEEVSLATAGYFSMGTFVLAACMLGYDYVDRYKRRVRKNSFALVEDESAKSPDKVDKDGDHNGERLELLVVDSVPESYTSAFDHSVNGNLSDTDMITNKIPMSYQNHKLITSEVRRQDSNDTDFTEATENTQGVLGSVWLPVRGVAVSLFFTYFCTLAVFPAWTSELISDFQCTSLSRLRNDLFVPLSFVIFNVGDLVGRFMSSAIKIEEIKNLSGKLVWISIARTFVFFFLFLFCKARKNRFQNWIPFHADMQSWTIQFMFAVTNGILTNIAFCHAPRLVENRTNPQQVASAILNFAMTFGLLIGSFSSGPFLEFASGAP</sequence>
<dbReference type="PANTHER" id="PTHR10332:SF88">
    <property type="entry name" value="EQUILIBRATIVE NUCLEOSIDE TRANSPORTER 1, ISOFORM A"/>
    <property type="match status" value="1"/>
</dbReference>
<organism evidence="8 9">
    <name type="scientific">Pseudo-nitzschia multistriata</name>
    <dbReference type="NCBI Taxonomy" id="183589"/>
    <lineage>
        <taxon>Eukaryota</taxon>
        <taxon>Sar</taxon>
        <taxon>Stramenopiles</taxon>
        <taxon>Ochrophyta</taxon>
        <taxon>Bacillariophyta</taxon>
        <taxon>Bacillariophyceae</taxon>
        <taxon>Bacillariophycidae</taxon>
        <taxon>Bacillariales</taxon>
        <taxon>Bacillariaceae</taxon>
        <taxon>Pseudo-nitzschia</taxon>
    </lineage>
</organism>
<evidence type="ECO:0000313" key="8">
    <source>
        <dbReference type="EMBL" id="VEU43384.1"/>
    </source>
</evidence>
<keyword evidence="4 7" id="KW-0812">Transmembrane</keyword>
<evidence type="ECO:0000256" key="4">
    <source>
        <dbReference type="ARBA" id="ARBA00022692"/>
    </source>
</evidence>
<dbReference type="InterPro" id="IPR002259">
    <property type="entry name" value="Eqnu_transpt"/>
</dbReference>
<comment type="similarity">
    <text evidence="2">Belongs to the SLC29A/ENT transporter (TC 2.A.57) family.</text>
</comment>
<dbReference type="SUPFAM" id="SSF103473">
    <property type="entry name" value="MFS general substrate transporter"/>
    <property type="match status" value="1"/>
</dbReference>
<dbReference type="OrthoDB" id="10261753at2759"/>
<evidence type="ECO:0000256" key="3">
    <source>
        <dbReference type="ARBA" id="ARBA00022448"/>
    </source>
</evidence>
<feature type="transmembrane region" description="Helical" evidence="7">
    <location>
        <begin position="508"/>
        <end position="528"/>
    </location>
</feature>
<proteinExistence type="inferred from homology"/>
<feature type="transmembrane region" description="Helical" evidence="7">
    <location>
        <begin position="80"/>
        <end position="103"/>
    </location>
</feature>
<comment type="subcellular location">
    <subcellularLocation>
        <location evidence="1">Membrane</location>
        <topology evidence="1">Multi-pass membrane protein</topology>
    </subcellularLocation>
</comment>
<accession>A0A448ZMZ4</accession>
<feature type="transmembrane region" description="Helical" evidence="7">
    <location>
        <begin position="5"/>
        <end position="24"/>
    </location>
</feature>
<keyword evidence="3" id="KW-0813">Transport</keyword>
<protein>
    <submittedName>
        <fullName evidence="8">Uncharacterized protein</fullName>
    </submittedName>
</protein>
<keyword evidence="6 7" id="KW-0472">Membrane</keyword>
<dbReference type="Proteomes" id="UP000291116">
    <property type="component" value="Unassembled WGS sequence"/>
</dbReference>
<keyword evidence="5 7" id="KW-1133">Transmembrane helix</keyword>
<dbReference type="EMBL" id="CAACVS010000540">
    <property type="protein sequence ID" value="VEU43384.1"/>
    <property type="molecule type" value="Genomic_DNA"/>
</dbReference>
<feature type="transmembrane region" description="Helical" evidence="7">
    <location>
        <begin position="110"/>
        <end position="140"/>
    </location>
</feature>
<feature type="transmembrane region" description="Helical" evidence="7">
    <location>
        <begin position="397"/>
        <end position="416"/>
    </location>
</feature>
<evidence type="ECO:0000256" key="6">
    <source>
        <dbReference type="ARBA" id="ARBA00023136"/>
    </source>
</evidence>
<gene>
    <name evidence="8" type="ORF">PSNMU_V1.4_AUG-EV-PASAV3_0104070</name>
</gene>
<feature type="transmembrane region" description="Helical" evidence="7">
    <location>
        <begin position="223"/>
        <end position="243"/>
    </location>
</feature>
<evidence type="ECO:0000256" key="7">
    <source>
        <dbReference type="SAM" id="Phobius"/>
    </source>
</evidence>
<evidence type="ECO:0000256" key="1">
    <source>
        <dbReference type="ARBA" id="ARBA00004141"/>
    </source>
</evidence>
<evidence type="ECO:0000256" key="2">
    <source>
        <dbReference type="ARBA" id="ARBA00007965"/>
    </source>
</evidence>